<accession>A0A9N9J4A5</accession>
<keyword evidence="2" id="KW-1185">Reference proteome</keyword>
<comment type="caution">
    <text evidence="1">The sequence shown here is derived from an EMBL/GenBank/DDBJ whole genome shotgun (WGS) entry which is preliminary data.</text>
</comment>
<evidence type="ECO:0000313" key="1">
    <source>
        <dbReference type="EMBL" id="CAG8764609.1"/>
    </source>
</evidence>
<dbReference type="EMBL" id="CAJVPQ010024350">
    <property type="protein sequence ID" value="CAG8764609.1"/>
    <property type="molecule type" value="Genomic_DNA"/>
</dbReference>
<dbReference type="Pfam" id="PF13385">
    <property type="entry name" value="Laminin_G_3"/>
    <property type="match status" value="1"/>
</dbReference>
<name>A0A9N9J4A5_9GLOM</name>
<sequence length="129" mass="14984">KMRKFIVKEWAELISGPITLNERSQLVFKHADLPTVNDELSVTLRLKLHSHASSWAIIFHKGTERFDRTPLLELVPKKSSLHARFTGNWTNDAGIYDFGNGLLLDKWYHLAYTLSDSEKRLDIYIDGEW</sequence>
<feature type="non-terminal residue" evidence="1">
    <location>
        <position position="129"/>
    </location>
</feature>
<dbReference type="InterPro" id="IPR013320">
    <property type="entry name" value="ConA-like_dom_sf"/>
</dbReference>
<dbReference type="Proteomes" id="UP000789570">
    <property type="component" value="Unassembled WGS sequence"/>
</dbReference>
<dbReference type="Gene3D" id="2.60.120.200">
    <property type="match status" value="1"/>
</dbReference>
<evidence type="ECO:0000313" key="2">
    <source>
        <dbReference type="Proteomes" id="UP000789570"/>
    </source>
</evidence>
<organism evidence="1 2">
    <name type="scientific">Funneliformis caledonium</name>
    <dbReference type="NCBI Taxonomy" id="1117310"/>
    <lineage>
        <taxon>Eukaryota</taxon>
        <taxon>Fungi</taxon>
        <taxon>Fungi incertae sedis</taxon>
        <taxon>Mucoromycota</taxon>
        <taxon>Glomeromycotina</taxon>
        <taxon>Glomeromycetes</taxon>
        <taxon>Glomerales</taxon>
        <taxon>Glomeraceae</taxon>
        <taxon>Funneliformis</taxon>
    </lineage>
</organism>
<dbReference type="SUPFAM" id="SSF49899">
    <property type="entry name" value="Concanavalin A-like lectins/glucanases"/>
    <property type="match status" value="1"/>
</dbReference>
<feature type="non-terminal residue" evidence="1">
    <location>
        <position position="1"/>
    </location>
</feature>
<gene>
    <name evidence="1" type="ORF">FCALED_LOCUS17145</name>
</gene>
<reference evidence="1" key="1">
    <citation type="submission" date="2021-06" db="EMBL/GenBank/DDBJ databases">
        <authorList>
            <person name="Kallberg Y."/>
            <person name="Tangrot J."/>
            <person name="Rosling A."/>
        </authorList>
    </citation>
    <scope>NUCLEOTIDE SEQUENCE</scope>
    <source>
        <strain evidence="1">UK204</strain>
    </source>
</reference>
<dbReference type="OrthoDB" id="2324354at2759"/>
<protein>
    <submittedName>
        <fullName evidence="1">8646_t:CDS:1</fullName>
    </submittedName>
</protein>
<dbReference type="AlphaFoldDB" id="A0A9N9J4A5"/>
<proteinExistence type="predicted"/>